<dbReference type="eggNOG" id="COG1638">
    <property type="taxonomic scope" value="Bacteria"/>
</dbReference>
<dbReference type="PROSITE" id="PS51318">
    <property type="entry name" value="TAT"/>
    <property type="match status" value="1"/>
</dbReference>
<keyword evidence="1 2" id="KW-0732">Signal</keyword>
<evidence type="ECO:0000313" key="3">
    <source>
        <dbReference type="EMBL" id="KCZ93376.1"/>
    </source>
</evidence>
<dbReference type="STRING" id="1280950.HJO_05955"/>
<dbReference type="AlphaFoldDB" id="A0A059FS79"/>
<proteinExistence type="predicted"/>
<dbReference type="PATRIC" id="fig|1280950.3.peg.1200"/>
<dbReference type="RefSeq" id="WP_241764678.1">
    <property type="nucleotide sequence ID" value="NZ_ARYK01000002.1"/>
</dbReference>
<feature type="chain" id="PRO_5001573328" evidence="2">
    <location>
        <begin position="24"/>
        <end position="334"/>
    </location>
</feature>
<keyword evidence="4" id="KW-1185">Reference proteome</keyword>
<dbReference type="PANTHER" id="PTHR33376:SF2">
    <property type="entry name" value="DICARBOXYLATE-BINDING PERIPLASMIC PROTEIN"/>
    <property type="match status" value="1"/>
</dbReference>
<organism evidence="3 4">
    <name type="scientific">Hyphomonas johnsonii MHS-2</name>
    <dbReference type="NCBI Taxonomy" id="1280950"/>
    <lineage>
        <taxon>Bacteria</taxon>
        <taxon>Pseudomonadati</taxon>
        <taxon>Pseudomonadota</taxon>
        <taxon>Alphaproteobacteria</taxon>
        <taxon>Hyphomonadales</taxon>
        <taxon>Hyphomonadaceae</taxon>
        <taxon>Hyphomonas</taxon>
    </lineage>
</organism>
<sequence>MSIPMTRRTVLGAAAATALPCLAACSDETRQMIATDAQPAGYPTVQALQFFSDTLAERSGGRIRFHVYAGAQLGSENDTIELAQFGGVDIIRVNSTPMNVIVAETLVPALPFLFRDIDHMRRAMDGAPGQAILDALAPKGLIGLCFYDSGARSFYTASRLIHQPKDLAGLKIRVQSSDLLVSMVEALGGDATPMSYGEVYQGMMQGVIDGAENNWPSYESSRHYEVAPFYSETRHVMAPEILAMSRRAWERLTAPDQELVLTCARESVPFMRDIWDARVRTAEAAVLAAGVTVTDDIDHTAFARRVEPVWAKYLKSPALKRLAEDVQAVGATDA</sequence>
<dbReference type="InterPro" id="IPR006311">
    <property type="entry name" value="TAT_signal"/>
</dbReference>
<comment type="caution">
    <text evidence="3">The sequence shown here is derived from an EMBL/GenBank/DDBJ whole genome shotgun (WGS) entry which is preliminary data.</text>
</comment>
<name>A0A059FS79_9PROT</name>
<evidence type="ECO:0000256" key="2">
    <source>
        <dbReference type="SAM" id="SignalP"/>
    </source>
</evidence>
<dbReference type="NCBIfam" id="NF037995">
    <property type="entry name" value="TRAP_S1"/>
    <property type="match status" value="1"/>
</dbReference>
<evidence type="ECO:0000256" key="1">
    <source>
        <dbReference type="ARBA" id="ARBA00022729"/>
    </source>
</evidence>
<protein>
    <submittedName>
        <fullName evidence="3">TRAP dicarboxylate transporter subunit DctP</fullName>
    </submittedName>
</protein>
<dbReference type="Gene3D" id="3.40.190.170">
    <property type="entry name" value="Bacterial extracellular solute-binding protein, family 7"/>
    <property type="match status" value="1"/>
</dbReference>
<dbReference type="NCBIfam" id="TIGR00787">
    <property type="entry name" value="dctP"/>
    <property type="match status" value="1"/>
</dbReference>
<evidence type="ECO:0000313" key="4">
    <source>
        <dbReference type="Proteomes" id="UP000025171"/>
    </source>
</evidence>
<dbReference type="CDD" id="cd13671">
    <property type="entry name" value="PBP2_TRAP_SBP_like_3"/>
    <property type="match status" value="1"/>
</dbReference>
<dbReference type="InterPro" id="IPR038404">
    <property type="entry name" value="TRAP_DctP_sf"/>
</dbReference>
<gene>
    <name evidence="3" type="ORF">HJO_05955</name>
</gene>
<dbReference type="Proteomes" id="UP000025171">
    <property type="component" value="Unassembled WGS sequence"/>
</dbReference>
<dbReference type="PIRSF" id="PIRSF006470">
    <property type="entry name" value="DctB"/>
    <property type="match status" value="1"/>
</dbReference>
<dbReference type="InterPro" id="IPR004682">
    <property type="entry name" value="TRAP_DctP"/>
</dbReference>
<dbReference type="GO" id="GO:0055085">
    <property type="term" value="P:transmembrane transport"/>
    <property type="evidence" value="ECO:0007669"/>
    <property type="project" value="InterPro"/>
</dbReference>
<dbReference type="GO" id="GO:0030246">
    <property type="term" value="F:carbohydrate binding"/>
    <property type="evidence" value="ECO:0007669"/>
    <property type="project" value="TreeGrafter"/>
</dbReference>
<reference evidence="3 4" key="1">
    <citation type="journal article" date="2014" name="Antonie Van Leeuwenhoek">
        <title>Hyphomonas beringensis sp. nov. and Hyphomonas chukchiensis sp. nov., isolated from surface seawater of the Bering Sea and Chukchi Sea.</title>
        <authorList>
            <person name="Li C."/>
            <person name="Lai Q."/>
            <person name="Li G."/>
            <person name="Dong C."/>
            <person name="Wang J."/>
            <person name="Liao Y."/>
            <person name="Shao Z."/>
        </authorList>
    </citation>
    <scope>NUCLEOTIDE SEQUENCE [LARGE SCALE GENOMIC DNA]</scope>
    <source>
        <strain evidence="3 4">MHS-2</strain>
    </source>
</reference>
<accession>A0A059FS79</accession>
<dbReference type="EMBL" id="ARYK01000002">
    <property type="protein sequence ID" value="KCZ93376.1"/>
    <property type="molecule type" value="Genomic_DNA"/>
</dbReference>
<dbReference type="PANTHER" id="PTHR33376">
    <property type="match status" value="1"/>
</dbReference>
<feature type="signal peptide" evidence="2">
    <location>
        <begin position="1"/>
        <end position="23"/>
    </location>
</feature>
<dbReference type="Pfam" id="PF03480">
    <property type="entry name" value="DctP"/>
    <property type="match status" value="1"/>
</dbReference>
<dbReference type="InterPro" id="IPR018389">
    <property type="entry name" value="DctP_fam"/>
</dbReference>
<dbReference type="GO" id="GO:0030288">
    <property type="term" value="C:outer membrane-bounded periplasmic space"/>
    <property type="evidence" value="ECO:0007669"/>
    <property type="project" value="InterPro"/>
</dbReference>